<evidence type="ECO:0000313" key="3">
    <source>
        <dbReference type="Ensembl" id="ENSOKIP00005097041.1"/>
    </source>
</evidence>
<dbReference type="Proteomes" id="UP000694557">
    <property type="component" value="Unassembled WGS sequence"/>
</dbReference>
<dbReference type="InterPro" id="IPR021859">
    <property type="entry name" value="XTBD"/>
</dbReference>
<feature type="domain" description="XRN2-binding (XTBD)" evidence="2">
    <location>
        <begin position="21"/>
        <end position="125"/>
    </location>
</feature>
<reference evidence="3" key="1">
    <citation type="submission" date="2025-08" db="UniProtKB">
        <authorList>
            <consortium name="Ensembl"/>
        </authorList>
    </citation>
    <scope>IDENTIFICATION</scope>
</reference>
<reference evidence="3" key="2">
    <citation type="submission" date="2025-09" db="UniProtKB">
        <authorList>
            <consortium name="Ensembl"/>
        </authorList>
    </citation>
    <scope>IDENTIFICATION</scope>
</reference>
<dbReference type="AlphaFoldDB" id="A0A8C7K7I6"/>
<dbReference type="PROSITE" id="PS51827">
    <property type="entry name" value="XTBD"/>
    <property type="match status" value="1"/>
</dbReference>
<protein>
    <submittedName>
        <fullName evidence="3">CDKN2A interacting protein</fullName>
    </submittedName>
</protein>
<comment type="similarity">
    <text evidence="1">Belongs to the CARF family.</text>
</comment>
<evidence type="ECO:0000256" key="1">
    <source>
        <dbReference type="ARBA" id="ARBA00010053"/>
    </source>
</evidence>
<gene>
    <name evidence="3" type="primary">LOC116359560</name>
</gene>
<evidence type="ECO:0000259" key="2">
    <source>
        <dbReference type="PROSITE" id="PS51827"/>
    </source>
</evidence>
<proteinExistence type="inferred from homology"/>
<accession>A0A8C7K7I6</accession>
<keyword evidence="4" id="KW-1185">Reference proteome</keyword>
<dbReference type="Ensembl" id="ENSOKIT00005103893.1">
    <property type="protein sequence ID" value="ENSOKIP00005097041.1"/>
    <property type="gene ID" value="ENSOKIG00005042553.1"/>
</dbReference>
<sequence length="134" mass="15316">DASKDIVSEYLDQNPHLVEWVESLRGGHETNKQWHARREFFLRNMETFPTVQPGFPSPSLDRLLSLSICWANHIFLGCRYVYCSLVPGLFVIKEMAEGVVVNDAPVRKTRDEILGKGKRTAVFHCTVYTCILCT</sequence>
<organism evidence="3 4">
    <name type="scientific">Oncorhynchus kisutch</name>
    <name type="common">Coho salmon</name>
    <name type="synonym">Salmo kisutch</name>
    <dbReference type="NCBI Taxonomy" id="8019"/>
    <lineage>
        <taxon>Eukaryota</taxon>
        <taxon>Metazoa</taxon>
        <taxon>Chordata</taxon>
        <taxon>Craniata</taxon>
        <taxon>Vertebrata</taxon>
        <taxon>Euteleostomi</taxon>
        <taxon>Actinopterygii</taxon>
        <taxon>Neopterygii</taxon>
        <taxon>Teleostei</taxon>
        <taxon>Protacanthopterygii</taxon>
        <taxon>Salmoniformes</taxon>
        <taxon>Salmonidae</taxon>
        <taxon>Salmoninae</taxon>
        <taxon>Oncorhynchus</taxon>
    </lineage>
</organism>
<dbReference type="Pfam" id="PF11952">
    <property type="entry name" value="XTBD"/>
    <property type="match status" value="1"/>
</dbReference>
<evidence type="ECO:0000313" key="4">
    <source>
        <dbReference type="Proteomes" id="UP000694557"/>
    </source>
</evidence>
<dbReference type="GeneTree" id="ENSGT00940000158376"/>
<name>A0A8C7K7I6_ONCKI</name>